<name>X5H1K2_9RICK</name>
<keyword evidence="3" id="KW-1185">Reference proteome</keyword>
<dbReference type="OrthoDB" id="7163276at2"/>
<feature type="region of interest" description="Disordered" evidence="1">
    <location>
        <begin position="792"/>
        <end position="831"/>
    </location>
</feature>
<feature type="compositionally biased region" description="Low complexity" evidence="1">
    <location>
        <begin position="407"/>
        <end position="468"/>
    </location>
</feature>
<dbReference type="EMBL" id="CP007474">
    <property type="protein sequence ID" value="AHX04729.1"/>
    <property type="molecule type" value="Genomic_DNA"/>
</dbReference>
<feature type="region of interest" description="Disordered" evidence="1">
    <location>
        <begin position="394"/>
        <end position="473"/>
    </location>
</feature>
<dbReference type="STRING" id="391036.EHF_0758"/>
<feature type="compositionally biased region" description="Low complexity" evidence="1">
    <location>
        <begin position="792"/>
        <end position="823"/>
    </location>
</feature>
<sequence length="1106" mass="123714">MTYNSTIKISALVSLLLIFITLLAFALLKYLQQRQQLTAPSAAAPFNSNIKIKLPVEKLTQLMCGFSDKQPDVDAIKGNIMSPDRDLRKVQYLKCNNTITKLTRLFKDHAKLSEIVKNPTLEASDQSLTKANKKILKSARKHIKRIETTLNTKEGCNSLFHIRATTAAILENMFNKYNTSIPNTNIIHELVSYCNPAGYYSMPIKFLKEVFEKCEEIDMNKTITGDKSIVFQEVATTRELTCNIVVTAIIPYKGKNEQITSALRFTITSPDSQNFLPVCYKDINLTIRLPEAITEYITSLYNVNAKPRNSVAIYKYIPTNIDNNMLTYSFPDFYMPRLINIENICYIVEDAATPRATPLNRNAAPYAATPRATSLNRNAALSAATPLNRNAALSAATPHATSPDRNAAPSAATPRATSPYRNAAPSAAATPRATSPDRNAAPSAATPRATSPYRNAAPSAATPRATSPDRNAAPFNSNIKIKLSEEKLTQLMCGFSDKQPDVDAIKGNIMSPDRDFREGKYLKCNDTIIPLARLFKDHAKLSEIVKNPTLEASDQSLTADDKRILDSASQHIKRIETTLNTKEGCNSLLHIRATTAAILENMFNKCNTSIPNTNIIHELVSYCNPAGYYSMPIKFLKEVFEKCEEIDVNKTITRTKLIVFQEVATTTELTCNIDVTAIIPYKGKNEKITSALRFTITSPDSQNFLPVCYKDINLTIRLPEAITEYITSLYNVNAKPRDSVAIYKYIPTNIDNDMLIYSFPDLQMPRLINIENICYIVEDAIPRAAPLNRNAAPSAAATPRATSPDRNAAPSAAATPRATSPDRNAAPFNSNIMSHDRDFRKVQHFQCNDTTIELTRLFKDHAKLSEIVKNPTLEASDQSLTTDDKRILDSARQHIKRIETTLNTKEGCNSLFHIRATTAAILENMFNKYNTSIPNTNIIHELVSHCNPAGYYSMPIKFLKEVFGERKEINMNKTIIGSKSIVFQKVATTTELKCIIVVHAIIPYKGKNEEITYALRFTITSPDSQNFLPVCCYKDINLTIRLPEALIKYITSVTYKRIPTNIDDNRLIYSFPDFHMPSFIDIQNFDAVVPSDISMNSYLNTIQPHR</sequence>
<dbReference type="HOGENOM" id="CLU_288326_0_0_5"/>
<evidence type="ECO:0000313" key="2">
    <source>
        <dbReference type="EMBL" id="AHX04729.1"/>
    </source>
</evidence>
<proteinExistence type="predicted"/>
<accession>X5H1K2</accession>
<dbReference type="AlphaFoldDB" id="X5H1K2"/>
<reference evidence="2 3" key="1">
    <citation type="submission" date="2014-03" db="EMBL/GenBank/DDBJ databases">
        <title>Sequencing and Comparison of Genomes and Transcriptome Profiles of Human Ehrlichiosis Agents.</title>
        <authorList>
            <person name="Lin M."/>
            <person name="Daugherty S.C."/>
            <person name="Nagaraj S."/>
            <person name="Cheng Z."/>
            <person name="Xiong Q."/>
            <person name="Lin F.-Y."/>
            <person name="Sengamalay N."/>
            <person name="Ott S."/>
            <person name="Godinez A."/>
            <person name="Tallon L.J."/>
            <person name="Sadzewicz L."/>
            <person name="Fraser C.M."/>
            <person name="Dunning Hotopp J.C."/>
            <person name="Rikihisa Y."/>
        </authorList>
    </citation>
    <scope>NUCLEOTIDE SEQUENCE [LARGE SCALE GENOMIC DNA]</scope>
    <source>
        <strain evidence="2 3">HF</strain>
    </source>
</reference>
<evidence type="ECO:0000313" key="3">
    <source>
        <dbReference type="Proteomes" id="UP000023762"/>
    </source>
</evidence>
<dbReference type="Proteomes" id="UP000023762">
    <property type="component" value="Chromosome"/>
</dbReference>
<evidence type="ECO:0000256" key="1">
    <source>
        <dbReference type="SAM" id="MobiDB-lite"/>
    </source>
</evidence>
<dbReference type="KEGG" id="ehh:EHF_0758"/>
<organism evidence="2 3">
    <name type="scientific">Ehrlichia japonica</name>
    <dbReference type="NCBI Taxonomy" id="391036"/>
    <lineage>
        <taxon>Bacteria</taxon>
        <taxon>Pseudomonadati</taxon>
        <taxon>Pseudomonadota</taxon>
        <taxon>Alphaproteobacteria</taxon>
        <taxon>Rickettsiales</taxon>
        <taxon>Anaplasmataceae</taxon>
        <taxon>Ehrlichia</taxon>
    </lineage>
</organism>
<protein>
    <submittedName>
        <fullName evidence="2">Uncharacterized protein</fullName>
    </submittedName>
</protein>
<gene>
    <name evidence="2" type="ORF">EHF_0758</name>
</gene>
<dbReference type="RefSeq" id="WP_044195241.1">
    <property type="nucleotide sequence ID" value="NZ_CP007474.1"/>
</dbReference>